<dbReference type="EMBL" id="CP072943">
    <property type="protein sequence ID" value="QTX33814.1"/>
    <property type="molecule type" value="Genomic_DNA"/>
</dbReference>
<dbReference type="InterPro" id="IPR007444">
    <property type="entry name" value="Glucan_biosyn_MdoG_C"/>
</dbReference>
<keyword evidence="5 7" id="KW-0732">Signal</keyword>
<proteinExistence type="inferred from homology"/>
<dbReference type="GO" id="GO:0030246">
    <property type="term" value="F:carbohydrate binding"/>
    <property type="evidence" value="ECO:0007669"/>
    <property type="project" value="InterPro"/>
</dbReference>
<keyword evidence="10" id="KW-1185">Reference proteome</keyword>
<evidence type="ECO:0000256" key="2">
    <source>
        <dbReference type="ARBA" id="ARBA00005001"/>
    </source>
</evidence>
<dbReference type="PANTHER" id="PTHR30504">
    <property type="entry name" value="GLUCANS BIOSYNTHESIS PROTEIN"/>
    <property type="match status" value="1"/>
</dbReference>
<feature type="chain" id="PRO_5040430916" description="Glucans biosynthesis protein G" evidence="7">
    <location>
        <begin position="29"/>
        <end position="520"/>
    </location>
</feature>
<dbReference type="InterPro" id="IPR014718">
    <property type="entry name" value="GH-type_carb-bd"/>
</dbReference>
<dbReference type="InterPro" id="IPR011013">
    <property type="entry name" value="Gal_mutarotase_sf_dom"/>
</dbReference>
<feature type="signal peptide" evidence="7">
    <location>
        <begin position="1"/>
        <end position="28"/>
    </location>
</feature>
<dbReference type="FunFam" id="2.70.98.10:FF:000001">
    <property type="entry name" value="Glucans biosynthesis protein G"/>
    <property type="match status" value="1"/>
</dbReference>
<dbReference type="AlphaFoldDB" id="A0A9Q7AJA6"/>
<evidence type="ECO:0000256" key="6">
    <source>
        <dbReference type="ARBA" id="ARBA00022764"/>
    </source>
</evidence>
<comment type="subcellular location">
    <subcellularLocation>
        <location evidence="1">Periplasm</location>
    </subcellularLocation>
</comment>
<dbReference type="GO" id="GO:0051274">
    <property type="term" value="P:beta-glucan biosynthetic process"/>
    <property type="evidence" value="ECO:0007669"/>
    <property type="project" value="TreeGrafter"/>
</dbReference>
<dbReference type="InterPro" id="IPR013783">
    <property type="entry name" value="Ig-like_fold"/>
</dbReference>
<keyword evidence="6" id="KW-0574">Periplasm</keyword>
<feature type="domain" description="Glucan biosynthesis periplasmic MdoG C-terminal" evidence="8">
    <location>
        <begin position="32"/>
        <end position="517"/>
    </location>
</feature>
<evidence type="ECO:0000256" key="7">
    <source>
        <dbReference type="SAM" id="SignalP"/>
    </source>
</evidence>
<dbReference type="GO" id="GO:0030288">
    <property type="term" value="C:outer membrane-bounded periplasmic space"/>
    <property type="evidence" value="ECO:0007669"/>
    <property type="project" value="TreeGrafter"/>
</dbReference>
<evidence type="ECO:0000259" key="8">
    <source>
        <dbReference type="Pfam" id="PF04349"/>
    </source>
</evidence>
<organism evidence="9 10">
    <name type="scientific">Aminithiophilus ramosus</name>
    <dbReference type="NCBI Taxonomy" id="3029084"/>
    <lineage>
        <taxon>Bacteria</taxon>
        <taxon>Thermotogati</taxon>
        <taxon>Synergistota</taxon>
        <taxon>Synergistia</taxon>
        <taxon>Synergistales</taxon>
        <taxon>Aminithiophilaceae</taxon>
        <taxon>Aminithiophilus</taxon>
    </lineage>
</organism>
<name>A0A9Q7AJA6_9BACT</name>
<dbReference type="Gene3D" id="2.70.98.10">
    <property type="match status" value="1"/>
</dbReference>
<dbReference type="PIRSF" id="PIRSF006281">
    <property type="entry name" value="MdoG"/>
    <property type="match status" value="1"/>
</dbReference>
<dbReference type="Gene3D" id="2.60.40.10">
    <property type="entry name" value="Immunoglobulins"/>
    <property type="match status" value="1"/>
</dbReference>
<evidence type="ECO:0000256" key="3">
    <source>
        <dbReference type="ARBA" id="ARBA00009284"/>
    </source>
</evidence>
<dbReference type="InterPro" id="IPR014756">
    <property type="entry name" value="Ig_E-set"/>
</dbReference>
<dbReference type="KEGG" id="aram:KAR29_11600"/>
<reference evidence="10" key="1">
    <citation type="submission" date="2021-04" db="EMBL/GenBank/DDBJ databases">
        <title>A novel Synergistetes isolate from a pyrite-forming mixed culture.</title>
        <authorList>
            <person name="Bunk B."/>
            <person name="Sproer C."/>
            <person name="Spring S."/>
            <person name="Pester M."/>
        </authorList>
    </citation>
    <scope>NUCLEOTIDE SEQUENCE [LARGE SCALE GENOMIC DNA]</scope>
    <source>
        <strain evidence="10">J.5.4.2-T.3.5.2</strain>
    </source>
</reference>
<dbReference type="SUPFAM" id="SSF81296">
    <property type="entry name" value="E set domains"/>
    <property type="match status" value="1"/>
</dbReference>
<evidence type="ECO:0000313" key="10">
    <source>
        <dbReference type="Proteomes" id="UP000671879"/>
    </source>
</evidence>
<comment type="pathway">
    <text evidence="2">Glycan metabolism; osmoregulated periplasmic glucan (OPG) biosynthesis.</text>
</comment>
<evidence type="ECO:0000313" key="9">
    <source>
        <dbReference type="EMBL" id="QTX33814.1"/>
    </source>
</evidence>
<evidence type="ECO:0000256" key="5">
    <source>
        <dbReference type="ARBA" id="ARBA00022729"/>
    </source>
</evidence>
<dbReference type="SUPFAM" id="SSF74650">
    <property type="entry name" value="Galactose mutarotase-like"/>
    <property type="match status" value="1"/>
</dbReference>
<evidence type="ECO:0000256" key="4">
    <source>
        <dbReference type="ARBA" id="ARBA00015376"/>
    </source>
</evidence>
<gene>
    <name evidence="9" type="ORF">KAR29_11600</name>
</gene>
<dbReference type="InterPro" id="IPR014438">
    <property type="entry name" value="Glucan_biosyn_MdoG/MdoD"/>
</dbReference>
<dbReference type="GO" id="GO:0003824">
    <property type="term" value="F:catalytic activity"/>
    <property type="evidence" value="ECO:0007669"/>
    <property type="project" value="InterPro"/>
</dbReference>
<dbReference type="PANTHER" id="PTHR30504:SF4">
    <property type="entry name" value="GLUCANS BIOSYNTHESIS PROTEIN G"/>
    <property type="match status" value="1"/>
</dbReference>
<dbReference type="Proteomes" id="UP000671879">
    <property type="component" value="Chromosome"/>
</dbReference>
<sequence length="520" mass="58627">MVPEKFAKSVLFLALSLLWAVWPPSARADEPFTFDVVIERARSLAAGPFEDRSRSIPEFLLDINYDQWRDIRFRPEKALWKEEGLPFQLQFFHPGLFYDRGVTVHVVDDGHAAPLPFDPEAFDYGSNTFKDRIPSDLGFAGFRIHYPINRDDYHDEVAVFLGASYFRAVAKGHAYGLSARGLAVDTALPSGEEFPWFREFWIIKPAPEEAFIKVFALLDSPSATGAYRFLIVPGEETRMDVSTVLFQRRQGAKLGVAPLTSMFFYGEEGNGRHGDFRPEVHDSDGLQIRFSTGEWLWRPLKNPGRLDISALQAVNPRGFGLLQRDVAFDHYQDLEAHYERRPSLWVEPRGDWGHGHVELIEIPTELEMHDNIVAFWVPRDVPPVGEPLALDYVLRWTRPRSDEPPGGRAVATRLAEGRLQGAKKIVIDFEGGELADLGVDAGLASVVTVGDGARLLEKQIQKNVVTGGWRLVFQVVPEEQGKLKGVFATGRPPVELRAFLKKGENLPDVLTETWSYSLNF</sequence>
<dbReference type="Pfam" id="PF04349">
    <property type="entry name" value="MdoG"/>
    <property type="match status" value="1"/>
</dbReference>
<protein>
    <recommendedName>
        <fullName evidence="4">Glucans biosynthesis protein G</fullName>
    </recommendedName>
</protein>
<evidence type="ECO:0000256" key="1">
    <source>
        <dbReference type="ARBA" id="ARBA00004418"/>
    </source>
</evidence>
<accession>A0A9Q7AJA6</accession>
<comment type="similarity">
    <text evidence="3">Belongs to the OpgD/OpgG family.</text>
</comment>